<feature type="disulfide bond" evidence="2">
    <location>
        <begin position="186"/>
        <end position="198"/>
    </location>
</feature>
<feature type="disulfide bond" evidence="2">
    <location>
        <begin position="205"/>
        <end position="220"/>
    </location>
</feature>
<dbReference type="PANTHER" id="PTHR46876:SF1">
    <property type="entry name" value="LOW-DENSITY LIPOPROTEIN RECEPTOR-RELATED PROTEIN 11"/>
    <property type="match status" value="1"/>
</dbReference>
<feature type="disulfide bond" evidence="2">
    <location>
        <begin position="45"/>
        <end position="60"/>
    </location>
</feature>
<comment type="caution">
    <text evidence="4">The sequence shown here is derived from an EMBL/GenBank/DDBJ whole genome shotgun (WGS) entry which is preliminary data.</text>
</comment>
<evidence type="ECO:0000313" key="4">
    <source>
        <dbReference type="EMBL" id="KAK6737077.1"/>
    </source>
</evidence>
<evidence type="ECO:0000256" key="1">
    <source>
        <dbReference type="ARBA" id="ARBA00023157"/>
    </source>
</evidence>
<feature type="disulfide bond" evidence="2">
    <location>
        <begin position="505"/>
        <end position="520"/>
    </location>
</feature>
<evidence type="ECO:0000313" key="5">
    <source>
        <dbReference type="Proteomes" id="UP001303046"/>
    </source>
</evidence>
<reference evidence="4 5" key="1">
    <citation type="submission" date="2023-08" db="EMBL/GenBank/DDBJ databases">
        <title>A Necator americanus chromosomal reference genome.</title>
        <authorList>
            <person name="Ilik V."/>
            <person name="Petrzelkova K.J."/>
            <person name="Pardy F."/>
            <person name="Fuh T."/>
            <person name="Niatou-Singa F.S."/>
            <person name="Gouil Q."/>
            <person name="Baker L."/>
            <person name="Ritchie M.E."/>
            <person name="Jex A.R."/>
            <person name="Gazzola D."/>
            <person name="Li H."/>
            <person name="Toshio Fujiwara R."/>
            <person name="Zhan B."/>
            <person name="Aroian R.V."/>
            <person name="Pafco B."/>
            <person name="Schwarz E.M."/>
        </authorList>
    </citation>
    <scope>NUCLEOTIDE SEQUENCE [LARGE SCALE GENOMIC DNA]</scope>
    <source>
        <strain evidence="4 5">Aroian</strain>
        <tissue evidence="4">Whole animal</tissue>
    </source>
</reference>
<dbReference type="Gene3D" id="4.10.400.10">
    <property type="entry name" value="Low-density Lipoprotein Receptor"/>
    <property type="match status" value="4"/>
</dbReference>
<dbReference type="EMBL" id="JAVFWL010000002">
    <property type="protein sequence ID" value="KAK6737077.1"/>
    <property type="molecule type" value="Genomic_DNA"/>
</dbReference>
<feature type="disulfide bond" evidence="2">
    <location>
        <begin position="486"/>
        <end position="498"/>
    </location>
</feature>
<dbReference type="Pfam" id="PF00057">
    <property type="entry name" value="Ldl_recept_a"/>
    <property type="match status" value="4"/>
</dbReference>
<dbReference type="InterPro" id="IPR023415">
    <property type="entry name" value="LDLR_class-A_CS"/>
</dbReference>
<feature type="region of interest" description="Disordered" evidence="3">
    <location>
        <begin position="228"/>
        <end position="476"/>
    </location>
</feature>
<dbReference type="PROSITE" id="PS50068">
    <property type="entry name" value="LDLRA_2"/>
    <property type="match status" value="4"/>
</dbReference>
<accession>A0ABR1CF45</accession>
<keyword evidence="1 2" id="KW-1015">Disulfide bond</keyword>
<comment type="caution">
    <text evidence="2">Lacks conserved residue(s) required for the propagation of feature annotation.</text>
</comment>
<feature type="disulfide bond" evidence="2">
    <location>
        <begin position="140"/>
        <end position="155"/>
    </location>
</feature>
<feature type="disulfide bond" evidence="2">
    <location>
        <begin position="493"/>
        <end position="511"/>
    </location>
</feature>
<feature type="disulfide bond" evidence="2">
    <location>
        <begin position="193"/>
        <end position="211"/>
    </location>
</feature>
<dbReference type="PROSITE" id="PS01209">
    <property type="entry name" value="LDLRA_1"/>
    <property type="match status" value="3"/>
</dbReference>
<organism evidence="4 5">
    <name type="scientific">Necator americanus</name>
    <name type="common">Human hookworm</name>
    <dbReference type="NCBI Taxonomy" id="51031"/>
    <lineage>
        <taxon>Eukaryota</taxon>
        <taxon>Metazoa</taxon>
        <taxon>Ecdysozoa</taxon>
        <taxon>Nematoda</taxon>
        <taxon>Chromadorea</taxon>
        <taxon>Rhabditida</taxon>
        <taxon>Rhabditina</taxon>
        <taxon>Rhabditomorpha</taxon>
        <taxon>Strongyloidea</taxon>
        <taxon>Ancylostomatidae</taxon>
        <taxon>Bunostominae</taxon>
        <taxon>Necator</taxon>
    </lineage>
</organism>
<proteinExistence type="predicted"/>
<dbReference type="Proteomes" id="UP001303046">
    <property type="component" value="Unassembled WGS sequence"/>
</dbReference>
<feature type="disulfide bond" evidence="2">
    <location>
        <begin position="26"/>
        <end position="38"/>
    </location>
</feature>
<dbReference type="InterPro" id="IPR036055">
    <property type="entry name" value="LDL_receptor-like_sf"/>
</dbReference>
<dbReference type="PANTHER" id="PTHR46876">
    <property type="entry name" value="LOW-DENSITY LIPOPROTEIN RECEPTOR-RELATED PROTEIN 11"/>
    <property type="match status" value="1"/>
</dbReference>
<feature type="region of interest" description="Disordered" evidence="3">
    <location>
        <begin position="151"/>
        <end position="186"/>
    </location>
</feature>
<protein>
    <recommendedName>
        <fullName evidence="6">Low-density lipoprotein receptor domain class A</fullName>
    </recommendedName>
</protein>
<dbReference type="SMART" id="SM00192">
    <property type="entry name" value="LDLa"/>
    <property type="match status" value="4"/>
</dbReference>
<dbReference type="SUPFAM" id="SSF57424">
    <property type="entry name" value="LDL receptor-like module"/>
    <property type="match status" value="4"/>
</dbReference>
<sequence length="541" mass="65956">MGVYPCRCMEEQLVLPETGKRSISHCGGDEFKCGNGECIPKAEQCDRKYDCSDGSDETKCEYFIAAIKNYQEQQAPEHDVQYQEQDEEYALTDHDSLEHETAELSYGEEGFHFEDVTCTDQEFRCPYLEETKCFHYDKLCDGVDDCGDGSDETNCESGSHEDAEYNGNTEPEPETLPPPTHTSSQCSSTEFRCGDGSCIEKSLECNRKYDCADGTDETECEYFKAAMSRRKQEEQNGNNGNEETSNRSEEMRRREESEQRREEEERRRESGERRREEEERRREEEERRREGEERRREEEERRREGEERRREEEERRREEEQRRREEEEQRNRSGERRREEEQRRREEEEQRNRSGERRREEEERRRQDEERRRQDDERRRQDDERRRLDEHQRREDEERRRQDEERRNEERREDARRREEHERRLEMDSRRRHEEEYRRREEERRRHEEEERAREEERRRQHEQTRTTNPPATIQFKEEYDDELPCLDHEFQCHTGECIDKRRLCDTRADCIDGSDESHCPDRHAAFATTSTSSRDGGVGF</sequence>
<dbReference type="PRINTS" id="PR00261">
    <property type="entry name" value="LDLRECEPTOR"/>
</dbReference>
<keyword evidence="5" id="KW-1185">Reference proteome</keyword>
<dbReference type="CDD" id="cd00112">
    <property type="entry name" value="LDLa"/>
    <property type="match status" value="4"/>
</dbReference>
<name>A0ABR1CF45_NECAM</name>
<feature type="compositionally biased region" description="Basic and acidic residues" evidence="3">
    <location>
        <begin position="244"/>
        <end position="465"/>
    </location>
</feature>
<evidence type="ECO:0008006" key="6">
    <source>
        <dbReference type="Google" id="ProtNLM"/>
    </source>
</evidence>
<feature type="disulfide bond" evidence="2">
    <location>
        <begin position="33"/>
        <end position="51"/>
    </location>
</feature>
<evidence type="ECO:0000256" key="2">
    <source>
        <dbReference type="PROSITE-ProRule" id="PRU00124"/>
    </source>
</evidence>
<gene>
    <name evidence="4" type="primary">Necator_chrII.g7443</name>
    <name evidence="4" type="ORF">RB195_019650</name>
</gene>
<evidence type="ECO:0000256" key="3">
    <source>
        <dbReference type="SAM" id="MobiDB-lite"/>
    </source>
</evidence>
<dbReference type="InterPro" id="IPR002172">
    <property type="entry name" value="LDrepeatLR_classA_rpt"/>
</dbReference>